<evidence type="ECO:0000313" key="2">
    <source>
        <dbReference type="Proteomes" id="UP000515152"/>
    </source>
</evidence>
<dbReference type="InterPro" id="IPR008906">
    <property type="entry name" value="HATC_C_dom"/>
</dbReference>
<dbReference type="InterPro" id="IPR012337">
    <property type="entry name" value="RNaseH-like_sf"/>
</dbReference>
<name>A0A6P8EVS9_CLUHA</name>
<dbReference type="AlphaFoldDB" id="A0A6P8EVS9"/>
<dbReference type="Proteomes" id="UP000515152">
    <property type="component" value="Chromosome 21"/>
</dbReference>
<accession>A0A6P8EVS9</accession>
<gene>
    <name evidence="3" type="primary">LOC116218253</name>
</gene>
<dbReference type="Pfam" id="PF05699">
    <property type="entry name" value="Dimer_Tnp_hAT"/>
    <property type="match status" value="1"/>
</dbReference>
<evidence type="ECO:0000313" key="3">
    <source>
        <dbReference type="RefSeq" id="XP_031415012.1"/>
    </source>
</evidence>
<feature type="domain" description="HAT C-terminal dimerisation" evidence="1">
    <location>
        <begin position="162"/>
        <end position="217"/>
    </location>
</feature>
<dbReference type="RefSeq" id="XP_031415012.1">
    <property type="nucleotide sequence ID" value="XM_031559152.2"/>
</dbReference>
<evidence type="ECO:0000259" key="1">
    <source>
        <dbReference type="Pfam" id="PF05699"/>
    </source>
</evidence>
<dbReference type="GO" id="GO:0046983">
    <property type="term" value="F:protein dimerization activity"/>
    <property type="evidence" value="ECO:0007669"/>
    <property type="project" value="InterPro"/>
</dbReference>
<proteinExistence type="predicted"/>
<dbReference type="KEGG" id="char:116218253"/>
<organism evidence="2 3">
    <name type="scientific">Clupea harengus</name>
    <name type="common">Atlantic herring</name>
    <dbReference type="NCBI Taxonomy" id="7950"/>
    <lineage>
        <taxon>Eukaryota</taxon>
        <taxon>Metazoa</taxon>
        <taxon>Chordata</taxon>
        <taxon>Craniata</taxon>
        <taxon>Vertebrata</taxon>
        <taxon>Euteleostomi</taxon>
        <taxon>Actinopterygii</taxon>
        <taxon>Neopterygii</taxon>
        <taxon>Teleostei</taxon>
        <taxon>Clupei</taxon>
        <taxon>Clupeiformes</taxon>
        <taxon>Clupeoidei</taxon>
        <taxon>Clupeidae</taxon>
        <taxon>Clupea</taxon>
    </lineage>
</organism>
<reference evidence="3" key="1">
    <citation type="submission" date="2025-08" db="UniProtKB">
        <authorList>
            <consortium name="RefSeq"/>
        </authorList>
    </citation>
    <scope>IDENTIFICATION</scope>
</reference>
<keyword evidence="2" id="KW-1185">Reference proteome</keyword>
<dbReference type="GeneID" id="116218253"/>
<dbReference type="SUPFAM" id="SSF53098">
    <property type="entry name" value="Ribonuclease H-like"/>
    <property type="match status" value="1"/>
</dbReference>
<sequence>MVKSSFFKKPGRKSRYLAYLAEFLPSEQVKLPPVPVSTRWNSWFAAVIYRAAQIHLYHGFFSVSVLCPLAEESQGIALKRIVELCGHKEIYPEILLQVHFITENCPRHVTNLTSLEATHDPLACTVYNTMEDLRAYLKAGTTTNSFVPESDRLLGKLKGQEKTKQRFPGLAAVAQDAIWMPVDASVDVERSFSQYKHLMDDRREGLTEANTKQLLMLYYTTMETLGTLSSDG</sequence>
<dbReference type="OrthoDB" id="5978586at2759"/>
<protein>
    <submittedName>
        <fullName evidence="3">Uncharacterized protein LOC116218253</fullName>
    </submittedName>
</protein>